<dbReference type="Proteomes" id="UP000036681">
    <property type="component" value="Unplaced"/>
</dbReference>
<protein>
    <submittedName>
        <fullName evidence="2">Uncharacterized protein</fullName>
    </submittedName>
</protein>
<dbReference type="AlphaFoldDB" id="A0A0M3ICC7"/>
<accession>A0A0M3ICC7</accession>
<keyword evidence="1" id="KW-1185">Reference proteome</keyword>
<sequence length="76" mass="8351">MKSALRYDVARVILGGPGCRLQTCGRLATEWFDSTSWVASVDDVSDRGGSRTRFGHVRDMEAWYLGGCLAVPPTML</sequence>
<reference evidence="2" key="1">
    <citation type="submission" date="2017-02" db="UniProtKB">
        <authorList>
            <consortium name="WormBaseParasite"/>
        </authorList>
    </citation>
    <scope>IDENTIFICATION</scope>
</reference>
<name>A0A0M3ICC7_ASCLU</name>
<proteinExistence type="predicted"/>
<organism evidence="1 2">
    <name type="scientific">Ascaris lumbricoides</name>
    <name type="common">Giant roundworm</name>
    <dbReference type="NCBI Taxonomy" id="6252"/>
    <lineage>
        <taxon>Eukaryota</taxon>
        <taxon>Metazoa</taxon>
        <taxon>Ecdysozoa</taxon>
        <taxon>Nematoda</taxon>
        <taxon>Chromadorea</taxon>
        <taxon>Rhabditida</taxon>
        <taxon>Spirurina</taxon>
        <taxon>Ascaridomorpha</taxon>
        <taxon>Ascaridoidea</taxon>
        <taxon>Ascarididae</taxon>
        <taxon>Ascaris</taxon>
    </lineage>
</organism>
<dbReference type="WBParaSite" id="ALUE_0001552701-mRNA-1">
    <property type="protein sequence ID" value="ALUE_0001552701-mRNA-1"/>
    <property type="gene ID" value="ALUE_0001552701"/>
</dbReference>
<evidence type="ECO:0000313" key="2">
    <source>
        <dbReference type="WBParaSite" id="ALUE_0001552701-mRNA-1"/>
    </source>
</evidence>
<evidence type="ECO:0000313" key="1">
    <source>
        <dbReference type="Proteomes" id="UP000036681"/>
    </source>
</evidence>